<keyword evidence="4" id="KW-0426">Late protein</keyword>
<gene>
    <name evidence="5" type="ORF">PKO111_036</name>
</gene>
<comment type="subcellular location">
    <subcellularLocation>
        <location evidence="1">Virion</location>
    </subcellularLocation>
</comment>
<accession>A0A159B7R0</accession>
<dbReference type="Proteomes" id="UP000202948">
    <property type="component" value="Segment"/>
</dbReference>
<sequence>MAKINELLRESTTTSSNLIGRPNLVALTRATTKLIYTDLVATQRTKQPVAALYGIKYLNPNGDLTFNTGATYAGQIGAPERESIEELTMSNKDSFNKDDMFKYQNVVKINEENMKVYAVVKNNWNCEYGYEEYSLPLKIFHTKSEATSYAEELEANDSYYQYLVEEYDVM</sequence>
<dbReference type="Gene3D" id="2.10.10.40">
    <property type="match status" value="1"/>
</dbReference>
<evidence type="ECO:0000313" key="5">
    <source>
        <dbReference type="EMBL" id="AKJ73061.1"/>
    </source>
</evidence>
<dbReference type="RefSeq" id="YP_009289437.1">
    <property type="nucleotide sequence ID" value="NC_031095.1"/>
</dbReference>
<evidence type="ECO:0000256" key="4">
    <source>
        <dbReference type="ARBA" id="ARBA00022921"/>
    </source>
</evidence>
<reference evidence="5 6" key="1">
    <citation type="submission" date="2015-04" db="EMBL/GenBank/DDBJ databases">
        <title>Complete Genome Sequence of K. oxytoca Bacteriophage PKO111.</title>
        <authorList>
            <person name="Lee J.-H."/>
            <person name="Park E.-A."/>
            <person name="Lee D.-H."/>
        </authorList>
    </citation>
    <scope>NUCLEOTIDE SEQUENCE [LARGE SCALE GENOMIC DNA]</scope>
</reference>
<dbReference type="GeneID" id="29080548"/>
<evidence type="ECO:0000256" key="1">
    <source>
        <dbReference type="ARBA" id="ARBA00004328"/>
    </source>
</evidence>
<evidence type="ECO:0000256" key="3">
    <source>
        <dbReference type="ARBA" id="ARBA00022844"/>
    </source>
</evidence>
<keyword evidence="2" id="KW-0167">Capsid protein</keyword>
<name>A0A159B7R0_9CAUD</name>
<organism evidence="5 6">
    <name type="scientific">Klebsiella phage PKO111</name>
    <dbReference type="NCBI Taxonomy" id="1654928"/>
    <lineage>
        <taxon>Viruses</taxon>
        <taxon>Duplodnaviria</taxon>
        <taxon>Heunggongvirae</taxon>
        <taxon>Uroviricota</taxon>
        <taxon>Caudoviricetes</taxon>
        <taxon>Pantevenvirales</taxon>
        <taxon>Straboviridae</taxon>
        <taxon>Tevenvirinae</taxon>
        <taxon>Jiaodavirus</taxon>
        <taxon>Jiaodavirus pko111</taxon>
    </lineage>
</organism>
<dbReference type="Pfam" id="PF07068">
    <property type="entry name" value="Gp23"/>
    <property type="match status" value="1"/>
</dbReference>
<keyword evidence="6" id="KW-1185">Reference proteome</keyword>
<evidence type="ECO:0000313" key="6">
    <source>
        <dbReference type="Proteomes" id="UP000202948"/>
    </source>
</evidence>
<dbReference type="InterPro" id="IPR010762">
    <property type="entry name" value="Gp23/Gp24_T4-like"/>
</dbReference>
<dbReference type="KEGG" id="vg:29080548"/>
<dbReference type="EMBL" id="KR269720">
    <property type="protein sequence ID" value="AKJ73061.1"/>
    <property type="molecule type" value="Genomic_DNA"/>
</dbReference>
<evidence type="ECO:0000256" key="2">
    <source>
        <dbReference type="ARBA" id="ARBA00022561"/>
    </source>
</evidence>
<proteinExistence type="predicted"/>
<dbReference type="GO" id="GO:0019028">
    <property type="term" value="C:viral capsid"/>
    <property type="evidence" value="ECO:0007669"/>
    <property type="project" value="UniProtKB-KW"/>
</dbReference>
<protein>
    <submittedName>
        <fullName evidence="5">Putative vertex head subunit</fullName>
    </submittedName>
</protein>
<keyword evidence="3" id="KW-0946">Virion</keyword>